<proteinExistence type="predicted"/>
<organism evidence="2 3">
    <name type="scientific">Candidatus Olsenella pullistercoris</name>
    <dbReference type="NCBI Taxonomy" id="2838712"/>
    <lineage>
        <taxon>Bacteria</taxon>
        <taxon>Bacillati</taxon>
        <taxon>Actinomycetota</taxon>
        <taxon>Coriobacteriia</taxon>
        <taxon>Coriobacteriales</taxon>
        <taxon>Atopobiaceae</taxon>
        <taxon>Olsenella</taxon>
    </lineage>
</organism>
<dbReference type="SUPFAM" id="SSF55874">
    <property type="entry name" value="ATPase domain of HSP90 chaperone/DNA topoisomerase II/histidine kinase"/>
    <property type="match status" value="1"/>
</dbReference>
<keyword evidence="2" id="KW-0067">ATP-binding</keyword>
<comment type="caution">
    <text evidence="2">The sequence shown here is derived from an EMBL/GenBank/DDBJ whole genome shotgun (WGS) entry which is preliminary data.</text>
</comment>
<dbReference type="Gene3D" id="3.30.565.10">
    <property type="entry name" value="Histidine kinase-like ATPase, C-terminal domain"/>
    <property type="match status" value="1"/>
</dbReference>
<feature type="domain" description="Histidine kinase/HSP90-like ATPase" evidence="1">
    <location>
        <begin position="154"/>
        <end position="291"/>
    </location>
</feature>
<protein>
    <submittedName>
        <fullName evidence="2">ATP-binding protein</fullName>
    </submittedName>
</protein>
<dbReference type="AlphaFoldDB" id="A0A9D2F146"/>
<dbReference type="Pfam" id="PF02518">
    <property type="entry name" value="HATPase_c"/>
    <property type="match status" value="1"/>
</dbReference>
<dbReference type="InterPro" id="IPR003594">
    <property type="entry name" value="HATPase_dom"/>
</dbReference>
<reference evidence="2" key="2">
    <citation type="submission" date="2021-04" db="EMBL/GenBank/DDBJ databases">
        <authorList>
            <person name="Gilroy R."/>
        </authorList>
    </citation>
    <scope>NUCLEOTIDE SEQUENCE</scope>
    <source>
        <strain evidence="2">ChiHjej12B11-14209</strain>
    </source>
</reference>
<evidence type="ECO:0000259" key="1">
    <source>
        <dbReference type="Pfam" id="PF02518"/>
    </source>
</evidence>
<dbReference type="InterPro" id="IPR036890">
    <property type="entry name" value="HATPase_C_sf"/>
</dbReference>
<name>A0A9D2F146_9ACTN</name>
<dbReference type="Proteomes" id="UP000824062">
    <property type="component" value="Unassembled WGS sequence"/>
</dbReference>
<evidence type="ECO:0000313" key="3">
    <source>
        <dbReference type="Proteomes" id="UP000824062"/>
    </source>
</evidence>
<reference evidence="2" key="1">
    <citation type="journal article" date="2021" name="PeerJ">
        <title>Extensive microbial diversity within the chicken gut microbiome revealed by metagenomics and culture.</title>
        <authorList>
            <person name="Gilroy R."/>
            <person name="Ravi A."/>
            <person name="Getino M."/>
            <person name="Pursley I."/>
            <person name="Horton D.L."/>
            <person name="Alikhan N.F."/>
            <person name="Baker D."/>
            <person name="Gharbi K."/>
            <person name="Hall N."/>
            <person name="Watson M."/>
            <person name="Adriaenssens E.M."/>
            <person name="Foster-Nyarko E."/>
            <person name="Jarju S."/>
            <person name="Secka A."/>
            <person name="Antonio M."/>
            <person name="Oren A."/>
            <person name="Chaudhuri R.R."/>
            <person name="La Ragione R."/>
            <person name="Hildebrand F."/>
            <person name="Pallen M.J."/>
        </authorList>
    </citation>
    <scope>NUCLEOTIDE SEQUENCE</scope>
    <source>
        <strain evidence="2">ChiHjej12B11-14209</strain>
    </source>
</reference>
<keyword evidence="2" id="KW-0547">Nucleotide-binding</keyword>
<sequence length="328" mass="35259">MREDRHKSIKVTNAPRGIGRLPISQICAVGTLPDAADDGIDVIWKDVTFCSVSQMTALAAVQLAAHEAGVVQGYALPESDACSYMLRMDYCRVLGIETEEGFVRHDPVGRFVPLSTIPIDEVQADPGGIADKLEEVVSRNTSLHRSASNMLNLSVMEVIDNVVQHSNAKSPGLACAQYYAGQKFVEMCVADCGVGIPASMEENPLYSSLTPWERMEAAFKPGTGQWYGRSGLGGHMVSGGVGLSYVCKLAARLGGHVWTVSGQEAIHIGSNGTEKVDGLYYPGTVMVIRIPDTPVEVLESDIFDDGKPVPVYWDGTDGIHCDNGGILW</sequence>
<dbReference type="GO" id="GO:0005524">
    <property type="term" value="F:ATP binding"/>
    <property type="evidence" value="ECO:0007669"/>
    <property type="project" value="UniProtKB-KW"/>
</dbReference>
<accession>A0A9D2F146</accession>
<gene>
    <name evidence="2" type="ORF">IAA19_08335</name>
</gene>
<dbReference type="EMBL" id="DXBM01000067">
    <property type="protein sequence ID" value="HIZ47005.1"/>
    <property type="molecule type" value="Genomic_DNA"/>
</dbReference>
<evidence type="ECO:0000313" key="2">
    <source>
        <dbReference type="EMBL" id="HIZ47005.1"/>
    </source>
</evidence>